<dbReference type="Pfam" id="PF21981">
    <property type="entry name" value="RecX_HTH3"/>
    <property type="match status" value="2"/>
</dbReference>
<dbReference type="HAMAP" id="MF_01114">
    <property type="entry name" value="RecX"/>
    <property type="match status" value="1"/>
</dbReference>
<dbReference type="InterPro" id="IPR053925">
    <property type="entry name" value="RecX_HTH_3rd"/>
</dbReference>
<evidence type="ECO:0000259" key="6">
    <source>
        <dbReference type="Pfam" id="PF02631"/>
    </source>
</evidence>
<feature type="domain" description="RecX second three-helical" evidence="6">
    <location>
        <begin position="112"/>
        <end position="152"/>
    </location>
</feature>
<protein>
    <recommendedName>
        <fullName evidence="3 5">Regulatory protein RecX</fullName>
    </recommendedName>
</protein>
<evidence type="ECO:0000259" key="7">
    <source>
        <dbReference type="Pfam" id="PF21981"/>
    </source>
</evidence>
<dbReference type="EMBL" id="VJMZ01000001">
    <property type="protein sequence ID" value="TRM11638.1"/>
    <property type="molecule type" value="Genomic_DNA"/>
</dbReference>
<evidence type="ECO:0000256" key="3">
    <source>
        <dbReference type="ARBA" id="ARBA00018111"/>
    </source>
</evidence>
<dbReference type="InterPro" id="IPR053924">
    <property type="entry name" value="RecX_HTH_2nd"/>
</dbReference>
<evidence type="ECO:0000313" key="9">
    <source>
        <dbReference type="EMBL" id="TRM11638.1"/>
    </source>
</evidence>
<feature type="domain" description="RecX first three-helical" evidence="8">
    <location>
        <begin position="67"/>
        <end position="105"/>
    </location>
</feature>
<dbReference type="NCBIfam" id="NF010733">
    <property type="entry name" value="PRK14135.1"/>
    <property type="match status" value="1"/>
</dbReference>
<comment type="similarity">
    <text evidence="2 5">Belongs to the RecX family.</text>
</comment>
<gene>
    <name evidence="5 9" type="primary">recX</name>
    <name evidence="9" type="ORF">FH966_07975</name>
</gene>
<dbReference type="Gene3D" id="1.10.10.10">
    <property type="entry name" value="Winged helix-like DNA-binding domain superfamily/Winged helix DNA-binding domain"/>
    <property type="match status" value="4"/>
</dbReference>
<feature type="domain" description="RecX third three-helical" evidence="7">
    <location>
        <begin position="161"/>
        <end position="205"/>
    </location>
</feature>
<dbReference type="GO" id="GO:0006282">
    <property type="term" value="P:regulation of DNA repair"/>
    <property type="evidence" value="ECO:0007669"/>
    <property type="project" value="UniProtKB-UniRule"/>
</dbReference>
<dbReference type="GO" id="GO:0005737">
    <property type="term" value="C:cytoplasm"/>
    <property type="evidence" value="ECO:0007669"/>
    <property type="project" value="UniProtKB-SubCell"/>
</dbReference>
<comment type="caution">
    <text evidence="9">The sequence shown here is derived from an EMBL/GenBank/DDBJ whole genome shotgun (WGS) entry which is preliminary data.</text>
</comment>
<dbReference type="InterPro" id="IPR036388">
    <property type="entry name" value="WH-like_DNA-bd_sf"/>
</dbReference>
<dbReference type="InterPro" id="IPR053926">
    <property type="entry name" value="RecX_HTH_1st"/>
</dbReference>
<reference evidence="9 10" key="1">
    <citation type="submission" date="2019-07" db="EMBL/GenBank/DDBJ databases">
        <title>Genomic analysis of Lentibacillus sp. NKC851-2.</title>
        <authorList>
            <person name="Oh Y.J."/>
        </authorList>
    </citation>
    <scope>NUCLEOTIDE SEQUENCE [LARGE SCALE GENOMIC DNA]</scope>
    <source>
        <strain evidence="9 10">NKC851-2</strain>
    </source>
</reference>
<keyword evidence="4 5" id="KW-0963">Cytoplasm</keyword>
<dbReference type="RefSeq" id="WP_142790748.1">
    <property type="nucleotide sequence ID" value="NZ_VJMZ01000001.1"/>
</dbReference>
<name>A0A549YID8_9BACI</name>
<evidence type="ECO:0000256" key="4">
    <source>
        <dbReference type="ARBA" id="ARBA00022490"/>
    </source>
</evidence>
<evidence type="ECO:0000256" key="1">
    <source>
        <dbReference type="ARBA" id="ARBA00004496"/>
    </source>
</evidence>
<sequence length="270" mass="31720">MRKISRITTQKKHKDRYNIFLDDGQKEQYGFSVDEAVLVEYRLHKGMEMDEATVTTLIHQDTLHKSYTLAINYLSYRMRTKKEMYDYLIKKEVDDEHITHIMEKLIAEGLLNDQQFAEAFVRTRMNTSEKGPMLIKKELMEKGVRDTLAEEAVASYTYDMQFEKAMKLAKKKFQSGKSKSYRQQLQHVQGTLMQKGFTADVVQAVAGELQDEKDDHAEWQALVKQGEKLLRKYQQKYSGNELHNKIKEALYRKGFTIDHINLFLDEQVDD</sequence>
<evidence type="ECO:0000256" key="5">
    <source>
        <dbReference type="HAMAP-Rule" id="MF_01114"/>
    </source>
</evidence>
<proteinExistence type="inferred from homology"/>
<keyword evidence="10" id="KW-1185">Reference proteome</keyword>
<dbReference type="AlphaFoldDB" id="A0A549YID8"/>
<comment type="subcellular location">
    <subcellularLocation>
        <location evidence="1 5">Cytoplasm</location>
    </subcellularLocation>
</comment>
<comment type="function">
    <text evidence="5">Modulates RecA activity.</text>
</comment>
<dbReference type="Pfam" id="PF21982">
    <property type="entry name" value="RecX_HTH1"/>
    <property type="match status" value="1"/>
</dbReference>
<accession>A0A549YID8</accession>
<evidence type="ECO:0000313" key="10">
    <source>
        <dbReference type="Proteomes" id="UP000319280"/>
    </source>
</evidence>
<dbReference type="Proteomes" id="UP000319280">
    <property type="component" value="Unassembled WGS sequence"/>
</dbReference>
<feature type="domain" description="RecX third three-helical" evidence="7">
    <location>
        <begin position="218"/>
        <end position="263"/>
    </location>
</feature>
<evidence type="ECO:0000256" key="2">
    <source>
        <dbReference type="ARBA" id="ARBA00009695"/>
    </source>
</evidence>
<dbReference type="InterPro" id="IPR003783">
    <property type="entry name" value="Regulatory_RecX"/>
</dbReference>
<dbReference type="Pfam" id="PF02631">
    <property type="entry name" value="RecX_HTH2"/>
    <property type="match status" value="1"/>
</dbReference>
<dbReference type="PANTHER" id="PTHR33602">
    <property type="entry name" value="REGULATORY PROTEIN RECX FAMILY PROTEIN"/>
    <property type="match status" value="1"/>
</dbReference>
<dbReference type="PANTHER" id="PTHR33602:SF1">
    <property type="entry name" value="REGULATORY PROTEIN RECX FAMILY PROTEIN"/>
    <property type="match status" value="1"/>
</dbReference>
<evidence type="ECO:0000259" key="8">
    <source>
        <dbReference type="Pfam" id="PF21982"/>
    </source>
</evidence>
<organism evidence="9 10">
    <name type="scientific">Lentibacillus cibarius</name>
    <dbReference type="NCBI Taxonomy" id="2583219"/>
    <lineage>
        <taxon>Bacteria</taxon>
        <taxon>Bacillati</taxon>
        <taxon>Bacillota</taxon>
        <taxon>Bacilli</taxon>
        <taxon>Bacillales</taxon>
        <taxon>Bacillaceae</taxon>
        <taxon>Lentibacillus</taxon>
    </lineage>
</organism>